<proteinExistence type="predicted"/>
<comment type="caution">
    <text evidence="1">The sequence shown here is derived from an EMBL/GenBank/DDBJ whole genome shotgun (WGS) entry which is preliminary data.</text>
</comment>
<accession>A0A5C6SJH6</accession>
<dbReference type="EMBL" id="VMNF01000013">
    <property type="protein sequence ID" value="TXB98048.1"/>
    <property type="molecule type" value="Genomic_DNA"/>
</dbReference>
<dbReference type="AlphaFoldDB" id="A0A5C6SJH6"/>
<protein>
    <submittedName>
        <fullName evidence="1">Uncharacterized protein</fullName>
    </submittedName>
</protein>
<dbReference type="Proteomes" id="UP000321331">
    <property type="component" value="Unassembled WGS sequence"/>
</dbReference>
<name>A0A5C6SJH6_FUSOC</name>
<evidence type="ECO:0000313" key="2">
    <source>
        <dbReference type="Proteomes" id="UP000321331"/>
    </source>
</evidence>
<organism evidence="1 2">
    <name type="scientific">Fusarium oxysporum f. sp. cubense</name>
    <dbReference type="NCBI Taxonomy" id="61366"/>
    <lineage>
        <taxon>Eukaryota</taxon>
        <taxon>Fungi</taxon>
        <taxon>Dikarya</taxon>
        <taxon>Ascomycota</taxon>
        <taxon>Pezizomycotina</taxon>
        <taxon>Sordariomycetes</taxon>
        <taxon>Hypocreomycetidae</taxon>
        <taxon>Hypocreales</taxon>
        <taxon>Nectriaceae</taxon>
        <taxon>Fusarium</taxon>
        <taxon>Fusarium oxysporum species complex</taxon>
    </lineage>
</organism>
<evidence type="ECO:0000313" key="1">
    <source>
        <dbReference type="EMBL" id="TXB98048.1"/>
    </source>
</evidence>
<sequence>MPFERRTAHLVFTAIILPSRHLEPKLSELLFASVHCLITISHRPNPAGVIEDHDGVYEGGLRQELLVERCG</sequence>
<gene>
    <name evidence="1" type="ORF">FocTR4_00017145</name>
</gene>
<reference evidence="1 2" key="1">
    <citation type="submission" date="2019-07" db="EMBL/GenBank/DDBJ databases">
        <title>The First High-Quality Draft Genome Sequence of the Causal Agent of the Current Panama Disease Epidemic.</title>
        <authorList>
            <person name="Warmington R.J."/>
            <person name="Kay W."/>
            <person name="Jeffries A."/>
            <person name="Bebber D."/>
            <person name="Moore K."/>
            <person name="Studholme D.J."/>
        </authorList>
    </citation>
    <scope>NUCLEOTIDE SEQUENCE [LARGE SCALE GENOMIC DNA]</scope>
    <source>
        <strain evidence="1 2">TR4</strain>
    </source>
</reference>